<organism evidence="7 8">
    <name type="scientific">Chlamydomonas incerta</name>
    <dbReference type="NCBI Taxonomy" id="51695"/>
    <lineage>
        <taxon>Eukaryota</taxon>
        <taxon>Viridiplantae</taxon>
        <taxon>Chlorophyta</taxon>
        <taxon>core chlorophytes</taxon>
        <taxon>Chlorophyceae</taxon>
        <taxon>CS clade</taxon>
        <taxon>Chlamydomonadales</taxon>
        <taxon>Chlamydomonadaceae</taxon>
        <taxon>Chlamydomonas</taxon>
    </lineage>
</organism>
<evidence type="ECO:0000256" key="2">
    <source>
        <dbReference type="ARBA" id="ARBA00009012"/>
    </source>
</evidence>
<keyword evidence="5 6" id="KW-0472">Membrane</keyword>
<accession>A0A835VQQ3</accession>
<evidence type="ECO:0000313" key="7">
    <source>
        <dbReference type="EMBL" id="KAG2425697.1"/>
    </source>
</evidence>
<feature type="transmembrane region" description="Helical" evidence="6">
    <location>
        <begin position="16"/>
        <end position="42"/>
    </location>
</feature>
<keyword evidence="4 6" id="KW-1133">Transmembrane helix</keyword>
<dbReference type="PANTHER" id="PTHR13353:SF14">
    <property type="entry name" value="PROTEIN PGR"/>
    <property type="match status" value="1"/>
</dbReference>
<proteinExistence type="inferred from homology"/>
<evidence type="ECO:0000256" key="5">
    <source>
        <dbReference type="ARBA" id="ARBA00023136"/>
    </source>
</evidence>
<dbReference type="Proteomes" id="UP000650467">
    <property type="component" value="Unassembled WGS sequence"/>
</dbReference>
<dbReference type="GO" id="GO:0016020">
    <property type="term" value="C:membrane"/>
    <property type="evidence" value="ECO:0007669"/>
    <property type="project" value="UniProtKB-SubCell"/>
</dbReference>
<comment type="subcellular location">
    <subcellularLocation>
        <location evidence="1">Membrane</location>
        <topology evidence="1">Multi-pass membrane protein</topology>
    </subcellularLocation>
</comment>
<name>A0A835VQQ3_CHLIN</name>
<gene>
    <name evidence="7" type="ORF">HXX76_013539</name>
</gene>
<evidence type="ECO:0008006" key="9">
    <source>
        <dbReference type="Google" id="ProtNLM"/>
    </source>
</evidence>
<feature type="transmembrane region" description="Helical" evidence="6">
    <location>
        <begin position="222"/>
        <end position="246"/>
    </location>
</feature>
<comment type="similarity">
    <text evidence="2">Belongs to the TMEM19 family.</text>
</comment>
<dbReference type="Pfam" id="PF01940">
    <property type="entry name" value="DUF92"/>
    <property type="match status" value="1"/>
</dbReference>
<keyword evidence="3 6" id="KW-0812">Transmembrane</keyword>
<evidence type="ECO:0000256" key="1">
    <source>
        <dbReference type="ARBA" id="ARBA00004141"/>
    </source>
</evidence>
<dbReference type="PANTHER" id="PTHR13353">
    <property type="entry name" value="TRANSMEMBRANE PROTEIN 19"/>
    <property type="match status" value="1"/>
</dbReference>
<dbReference type="InterPro" id="IPR002794">
    <property type="entry name" value="DUF92_TMEM19"/>
</dbReference>
<keyword evidence="8" id="KW-1185">Reference proteome</keyword>
<sequence length="347" mass="34112">MARRGLNKGSLSHSGALAAFTVGAVHMTAGLQFGATLILFYLTSSKLTRVGAKRKAEVEEEHKEGGRRNAVQVLANSLAACVFAELLYVLSSSSAAAVARGTDVEEGLLARLLLRGGVDMRLARVLLAGAFLGHYACCCADTWASELGILSRSRPRLITTGRPVPPGTNGGVSALGLACSAAGGAFMGAAFAAAGLLSCAAGAPLRGGSLCPRGGGSGAGPWLTGPAGVATLAGVGLACGLFGSLLDSLLGATLQYTGWDARAARVVGWRHHRGCGGAAAGVGLQEGAKVASVDAAGGMDGAHGGGGAADAAAVVHVSGLPVLSNDAVNFVAAAATACVGAALLTRA</sequence>
<evidence type="ECO:0000256" key="3">
    <source>
        <dbReference type="ARBA" id="ARBA00022692"/>
    </source>
</evidence>
<dbReference type="OrthoDB" id="30881at2759"/>
<protein>
    <recommendedName>
        <fullName evidence="9">Transmembrane protein 19</fullName>
    </recommendedName>
</protein>
<evidence type="ECO:0000313" key="8">
    <source>
        <dbReference type="Proteomes" id="UP000650467"/>
    </source>
</evidence>
<evidence type="ECO:0000256" key="4">
    <source>
        <dbReference type="ARBA" id="ARBA00022989"/>
    </source>
</evidence>
<dbReference type="EMBL" id="JAEHOC010000053">
    <property type="protein sequence ID" value="KAG2425697.1"/>
    <property type="molecule type" value="Genomic_DNA"/>
</dbReference>
<comment type="caution">
    <text evidence="7">The sequence shown here is derived from an EMBL/GenBank/DDBJ whole genome shotgun (WGS) entry which is preliminary data.</text>
</comment>
<reference evidence="7" key="1">
    <citation type="journal article" date="2020" name="bioRxiv">
        <title>Comparative genomics of Chlamydomonas.</title>
        <authorList>
            <person name="Craig R.J."/>
            <person name="Hasan A.R."/>
            <person name="Ness R.W."/>
            <person name="Keightley P.D."/>
        </authorList>
    </citation>
    <scope>NUCLEOTIDE SEQUENCE</scope>
    <source>
        <strain evidence="7">SAG 7.73</strain>
    </source>
</reference>
<dbReference type="AlphaFoldDB" id="A0A835VQQ3"/>
<evidence type="ECO:0000256" key="6">
    <source>
        <dbReference type="SAM" id="Phobius"/>
    </source>
</evidence>
<feature type="transmembrane region" description="Helical" evidence="6">
    <location>
        <begin position="174"/>
        <end position="201"/>
    </location>
</feature>